<dbReference type="InterPro" id="IPR050613">
    <property type="entry name" value="Sec_Metabolite_Reg"/>
</dbReference>
<dbReference type="PANTHER" id="PTHR31001">
    <property type="entry name" value="UNCHARACTERIZED TRANSCRIPTIONAL REGULATORY PROTEIN"/>
    <property type="match status" value="1"/>
</dbReference>
<dbReference type="EMBL" id="JAGPXD010000002">
    <property type="protein sequence ID" value="KAH7367812.1"/>
    <property type="molecule type" value="Genomic_DNA"/>
</dbReference>
<dbReference type="AlphaFoldDB" id="A0A8K0X5G2"/>
<dbReference type="PROSITE" id="PS50048">
    <property type="entry name" value="ZN2_CY6_FUNGAL_2"/>
    <property type="match status" value="1"/>
</dbReference>
<evidence type="ECO:0000256" key="3">
    <source>
        <dbReference type="ARBA" id="ARBA00023242"/>
    </source>
</evidence>
<feature type="domain" description="Zn(2)-C6 fungal-type" evidence="4">
    <location>
        <begin position="23"/>
        <end position="54"/>
    </location>
</feature>
<dbReference type="InterPro" id="IPR036864">
    <property type="entry name" value="Zn2-C6_fun-type_DNA-bd_sf"/>
</dbReference>
<accession>A0A8K0X5G2</accession>
<dbReference type="PANTHER" id="PTHR31001:SF87">
    <property type="entry name" value="COL-21"/>
    <property type="match status" value="1"/>
</dbReference>
<organism evidence="5 6">
    <name type="scientific">Plectosphaerella cucumerina</name>
    <dbReference type="NCBI Taxonomy" id="40658"/>
    <lineage>
        <taxon>Eukaryota</taxon>
        <taxon>Fungi</taxon>
        <taxon>Dikarya</taxon>
        <taxon>Ascomycota</taxon>
        <taxon>Pezizomycotina</taxon>
        <taxon>Sordariomycetes</taxon>
        <taxon>Hypocreomycetidae</taxon>
        <taxon>Glomerellales</taxon>
        <taxon>Plectosphaerellaceae</taxon>
        <taxon>Plectosphaerella</taxon>
    </lineage>
</organism>
<dbReference type="OrthoDB" id="4840525at2759"/>
<reference evidence="5" key="1">
    <citation type="journal article" date="2021" name="Nat. Commun.">
        <title>Genetic determinants of endophytism in the Arabidopsis root mycobiome.</title>
        <authorList>
            <person name="Mesny F."/>
            <person name="Miyauchi S."/>
            <person name="Thiergart T."/>
            <person name="Pickel B."/>
            <person name="Atanasova L."/>
            <person name="Karlsson M."/>
            <person name="Huettel B."/>
            <person name="Barry K.W."/>
            <person name="Haridas S."/>
            <person name="Chen C."/>
            <person name="Bauer D."/>
            <person name="Andreopoulos W."/>
            <person name="Pangilinan J."/>
            <person name="LaButti K."/>
            <person name="Riley R."/>
            <person name="Lipzen A."/>
            <person name="Clum A."/>
            <person name="Drula E."/>
            <person name="Henrissat B."/>
            <person name="Kohler A."/>
            <person name="Grigoriev I.V."/>
            <person name="Martin F.M."/>
            <person name="Hacquard S."/>
        </authorList>
    </citation>
    <scope>NUCLEOTIDE SEQUENCE</scope>
    <source>
        <strain evidence="5">MPI-CAGE-AT-0016</strain>
    </source>
</reference>
<evidence type="ECO:0000313" key="6">
    <source>
        <dbReference type="Proteomes" id="UP000813385"/>
    </source>
</evidence>
<evidence type="ECO:0000256" key="1">
    <source>
        <dbReference type="ARBA" id="ARBA00004123"/>
    </source>
</evidence>
<comment type="caution">
    <text evidence="5">The sequence shown here is derived from an EMBL/GenBank/DDBJ whole genome shotgun (WGS) entry which is preliminary data.</text>
</comment>
<dbReference type="GO" id="GO:0005634">
    <property type="term" value="C:nucleus"/>
    <property type="evidence" value="ECO:0007669"/>
    <property type="project" value="UniProtKB-SubCell"/>
</dbReference>
<dbReference type="Pfam" id="PF00172">
    <property type="entry name" value="Zn_clus"/>
    <property type="match status" value="1"/>
</dbReference>
<dbReference type="Pfam" id="PF04082">
    <property type="entry name" value="Fungal_trans"/>
    <property type="match status" value="1"/>
</dbReference>
<dbReference type="InterPro" id="IPR007219">
    <property type="entry name" value="XnlR_reg_dom"/>
</dbReference>
<sequence length="333" mass="37548">MFGPRANSSHVQLLDRRKRQTISCTECHRRKQKCDRQQPCFHCTRRGKSEVCFYEHAAYEVVWYEPIPTELGTIEDTPTLDSLADATPGSEASIDQGMLRRLGYSGSGSTGTLQIASRLEELNCESTTLARGRVDDDAASQYIGLIRELPSRKHVDILVRSFFANVAWQYDVVDEAMFRDELHLWSHVSYPALKQGPDYLPIGTRYFPALLFQVLALALLCQPAQYDDALEDLKYAPGIDFHDLAADYSTAGHRLMCLLGSRTMPLSKVQAGLLKACFEKSIGSVIESWHTLGSTIRDAQEIGLHLTEPNDANKLARDELQPREVETRKKLWL</sequence>
<keyword evidence="6" id="KW-1185">Reference proteome</keyword>
<gene>
    <name evidence="5" type="ORF">B0T11DRAFT_316172</name>
</gene>
<keyword evidence="2" id="KW-0479">Metal-binding</keyword>
<dbReference type="GO" id="GO:0003677">
    <property type="term" value="F:DNA binding"/>
    <property type="evidence" value="ECO:0007669"/>
    <property type="project" value="InterPro"/>
</dbReference>
<dbReference type="SMART" id="SM00066">
    <property type="entry name" value="GAL4"/>
    <property type="match status" value="1"/>
</dbReference>
<dbReference type="CDD" id="cd12148">
    <property type="entry name" value="fungal_TF_MHR"/>
    <property type="match status" value="1"/>
</dbReference>
<evidence type="ECO:0000313" key="5">
    <source>
        <dbReference type="EMBL" id="KAH7367812.1"/>
    </source>
</evidence>
<dbReference type="SUPFAM" id="SSF57701">
    <property type="entry name" value="Zn2/Cys6 DNA-binding domain"/>
    <property type="match status" value="1"/>
</dbReference>
<dbReference type="InterPro" id="IPR001138">
    <property type="entry name" value="Zn2Cys6_DnaBD"/>
</dbReference>
<dbReference type="CDD" id="cd00067">
    <property type="entry name" value="GAL4"/>
    <property type="match status" value="1"/>
</dbReference>
<comment type="subcellular location">
    <subcellularLocation>
        <location evidence="1">Nucleus</location>
    </subcellularLocation>
</comment>
<feature type="non-terminal residue" evidence="5">
    <location>
        <position position="333"/>
    </location>
</feature>
<dbReference type="GO" id="GO:0000981">
    <property type="term" value="F:DNA-binding transcription factor activity, RNA polymerase II-specific"/>
    <property type="evidence" value="ECO:0007669"/>
    <property type="project" value="InterPro"/>
</dbReference>
<dbReference type="PROSITE" id="PS00463">
    <property type="entry name" value="ZN2_CY6_FUNGAL_1"/>
    <property type="match status" value="1"/>
</dbReference>
<evidence type="ECO:0000256" key="2">
    <source>
        <dbReference type="ARBA" id="ARBA00022723"/>
    </source>
</evidence>
<proteinExistence type="predicted"/>
<dbReference type="GO" id="GO:0008270">
    <property type="term" value="F:zinc ion binding"/>
    <property type="evidence" value="ECO:0007669"/>
    <property type="project" value="InterPro"/>
</dbReference>
<evidence type="ECO:0000259" key="4">
    <source>
        <dbReference type="PROSITE" id="PS50048"/>
    </source>
</evidence>
<protein>
    <recommendedName>
        <fullName evidence="4">Zn(2)-C6 fungal-type domain-containing protein</fullName>
    </recommendedName>
</protein>
<dbReference type="Gene3D" id="4.10.240.10">
    <property type="entry name" value="Zn(2)-C6 fungal-type DNA-binding domain"/>
    <property type="match status" value="1"/>
</dbReference>
<dbReference type="GO" id="GO:0006351">
    <property type="term" value="P:DNA-templated transcription"/>
    <property type="evidence" value="ECO:0007669"/>
    <property type="project" value="InterPro"/>
</dbReference>
<name>A0A8K0X5G2_9PEZI</name>
<dbReference type="Proteomes" id="UP000813385">
    <property type="component" value="Unassembled WGS sequence"/>
</dbReference>
<keyword evidence="3" id="KW-0539">Nucleus</keyword>